<dbReference type="Pfam" id="PF09924">
    <property type="entry name" value="LPG_synthase_C"/>
    <property type="match status" value="1"/>
</dbReference>
<evidence type="ECO:0000256" key="11">
    <source>
        <dbReference type="ARBA" id="ARBA00023251"/>
    </source>
</evidence>
<evidence type="ECO:0000256" key="7">
    <source>
        <dbReference type="ARBA" id="ARBA00022692"/>
    </source>
</evidence>
<dbReference type="InterPro" id="IPR016181">
    <property type="entry name" value="Acyl_CoA_acyltransferase"/>
</dbReference>
<evidence type="ECO:0000256" key="2">
    <source>
        <dbReference type="ARBA" id="ARBA00008627"/>
    </source>
</evidence>
<dbReference type="NCBIfam" id="NF033480">
    <property type="entry name" value="bifunc_MprF"/>
    <property type="match status" value="1"/>
</dbReference>
<comment type="caution">
    <text evidence="16">The sequence shown here is derived from an EMBL/GenBank/DDBJ whole genome shotgun (WGS) entry which is preliminary data.</text>
</comment>
<proteinExistence type="inferred from homology"/>
<evidence type="ECO:0000256" key="9">
    <source>
        <dbReference type="ARBA" id="ARBA00023098"/>
    </source>
</evidence>
<keyword evidence="6 14" id="KW-0808">Transferase</keyword>
<feature type="transmembrane region" description="Helical" evidence="14">
    <location>
        <begin position="402"/>
        <end position="421"/>
    </location>
</feature>
<evidence type="ECO:0000259" key="15">
    <source>
        <dbReference type="Pfam" id="PF09924"/>
    </source>
</evidence>
<evidence type="ECO:0000256" key="12">
    <source>
        <dbReference type="ARBA" id="ARBA00031899"/>
    </source>
</evidence>
<feature type="transmembrane region" description="Helical" evidence="14">
    <location>
        <begin position="375"/>
        <end position="395"/>
    </location>
</feature>
<evidence type="ECO:0000313" key="17">
    <source>
        <dbReference type="Proteomes" id="UP000605259"/>
    </source>
</evidence>
<feature type="transmembrane region" description="Helical" evidence="14">
    <location>
        <begin position="333"/>
        <end position="355"/>
    </location>
</feature>
<evidence type="ECO:0000256" key="6">
    <source>
        <dbReference type="ARBA" id="ARBA00022679"/>
    </source>
</evidence>
<dbReference type="EC" id="2.3.2.3" evidence="3 14"/>
<feature type="transmembrane region" description="Helical" evidence="14">
    <location>
        <begin position="164"/>
        <end position="181"/>
    </location>
</feature>
<dbReference type="GO" id="GO:0046677">
    <property type="term" value="P:response to antibiotic"/>
    <property type="evidence" value="ECO:0007669"/>
    <property type="project" value="UniProtKB-KW"/>
</dbReference>
<accession>A0A917AW43</accession>
<evidence type="ECO:0000313" key="16">
    <source>
        <dbReference type="EMBL" id="GGE77038.1"/>
    </source>
</evidence>
<sequence>MSDSLKKWLIRMVKILFPIAILTFVFMQGKKELSGLSLKESLEAIKLMPAGGFTLTIVLGAIAVSTMFFYDYLLIKSLNLRVSVGKIFRVSWTANSLNGIVGFGGLAGAGIRTMLYKEHIDDTKQLVKGIAWMTPSMLSGLSLLAFFVLIDVFSAKELLAEKQWLWIALIGVFLFLPVYLISSKHKGKETASATLTFKYTLVSVIEWLSAASVAHAILILLGSDIPASSVYGIFILSAIAGLISLVPGGFGTFDLTFILGFKYVGVQEEIVLTALLLYRIVYYFIPFILGLIFAIFEFGGNAIKKIEDKPIIGPALETTSVIWAVQRNFLSSLAYWALATLVFLTGLVQFILSIFPPDEGDFALFTQLIPPSVAYIANGLLFGTSLILLMSVTIYNRTKRTYWIVCGALVVGIIGNILKGFEIEETLWYAVMLSIFYFSSHLFTRIRKRVTAIGTLVRVGLLYYLVYSYFVLGLSTALLVNTEERFMTYTPSEFHLIFWTGIIFFILYYVGTVVLFEMKQKEQFGVSMTNEQLKDFFHTYGGNFLSHLVFLEDKQFFLSSDKKVLIQFARSGKKIIVLGDPAGEKESFREALQEFYDRADLFGYDIIFYQVDAELMPLYHDFGNNFFKLGEEAIVDLTTFTISGKKRAGMRATKNRFEREGYSFDIIHPPFSPEFLTELKDVSDKWLGKKNEKGFSLGYFDEAYLSHAPIAILRNTEQNIVSFMNIMPVYKEGVLSVDLMRHYPDAPSGIMDAMFINLFEWAKGEGYTTFNIGMAPLSNVGQSVTSFWSERVAGEVFNNIRYMYSFNGLRKFKDKYDPTWEARYLAHRKNRSLPATMIEVSRLIGKGMPKKK</sequence>
<dbReference type="EMBL" id="BMFK01000002">
    <property type="protein sequence ID" value="GGE77038.1"/>
    <property type="molecule type" value="Genomic_DNA"/>
</dbReference>
<organism evidence="16 17">
    <name type="scientific">Priestia taiwanensis</name>
    <dbReference type="NCBI Taxonomy" id="1347902"/>
    <lineage>
        <taxon>Bacteria</taxon>
        <taxon>Bacillati</taxon>
        <taxon>Bacillota</taxon>
        <taxon>Bacilli</taxon>
        <taxon>Bacillales</taxon>
        <taxon>Bacillaceae</taxon>
        <taxon>Priestia</taxon>
    </lineage>
</organism>
<reference evidence="16" key="2">
    <citation type="submission" date="2020-09" db="EMBL/GenBank/DDBJ databases">
        <authorList>
            <person name="Sun Q."/>
            <person name="Zhou Y."/>
        </authorList>
    </citation>
    <scope>NUCLEOTIDE SEQUENCE</scope>
    <source>
        <strain evidence="16">CGMCC 1.12698</strain>
    </source>
</reference>
<feature type="transmembrane region" description="Helical" evidence="14">
    <location>
        <begin position="87"/>
        <end position="110"/>
    </location>
</feature>
<evidence type="ECO:0000256" key="8">
    <source>
        <dbReference type="ARBA" id="ARBA00022989"/>
    </source>
</evidence>
<dbReference type="NCBIfam" id="TIGR00374">
    <property type="entry name" value="flippase-like domain"/>
    <property type="match status" value="1"/>
</dbReference>
<comment type="similarity">
    <text evidence="2 14">Belongs to the LPG synthase family.</text>
</comment>
<reference evidence="16" key="1">
    <citation type="journal article" date="2014" name="Int. J. Syst. Evol. Microbiol.">
        <title>Complete genome sequence of Corynebacterium casei LMG S-19264T (=DSM 44701T), isolated from a smear-ripened cheese.</title>
        <authorList>
            <consortium name="US DOE Joint Genome Institute (JGI-PGF)"/>
            <person name="Walter F."/>
            <person name="Albersmeier A."/>
            <person name="Kalinowski J."/>
            <person name="Ruckert C."/>
        </authorList>
    </citation>
    <scope>NUCLEOTIDE SEQUENCE</scope>
    <source>
        <strain evidence="16">CGMCC 1.12698</strain>
    </source>
</reference>
<feature type="transmembrane region" description="Helical" evidence="14">
    <location>
        <begin position="201"/>
        <end position="222"/>
    </location>
</feature>
<feature type="transmembrane region" description="Helical" evidence="14">
    <location>
        <begin position="496"/>
        <end position="516"/>
    </location>
</feature>
<dbReference type="InterPro" id="IPR051211">
    <property type="entry name" value="PG_lysyltransferase"/>
</dbReference>
<protein>
    <recommendedName>
        <fullName evidence="4 14">Phosphatidylglycerol lysyltransferase</fullName>
        <ecNumber evidence="3 14">2.3.2.3</ecNumber>
    </recommendedName>
    <alternativeName>
        <fullName evidence="12 14">Lysylphosphatidylglycerol synthase</fullName>
    </alternativeName>
</protein>
<feature type="transmembrane region" description="Helical" evidence="14">
    <location>
        <begin position="49"/>
        <end position="75"/>
    </location>
</feature>
<evidence type="ECO:0000256" key="5">
    <source>
        <dbReference type="ARBA" id="ARBA00022475"/>
    </source>
</evidence>
<evidence type="ECO:0000256" key="10">
    <source>
        <dbReference type="ARBA" id="ARBA00023136"/>
    </source>
</evidence>
<evidence type="ECO:0000256" key="14">
    <source>
        <dbReference type="RuleBase" id="RU363042"/>
    </source>
</evidence>
<keyword evidence="7 14" id="KW-0812">Transmembrane</keyword>
<keyword evidence="8 14" id="KW-1133">Transmembrane helix</keyword>
<dbReference type="Pfam" id="PF03706">
    <property type="entry name" value="LPG_synthase_TM"/>
    <property type="match status" value="1"/>
</dbReference>
<evidence type="ECO:0000256" key="1">
    <source>
        <dbReference type="ARBA" id="ARBA00004651"/>
    </source>
</evidence>
<keyword evidence="11 14" id="KW-0046">Antibiotic resistance</keyword>
<keyword evidence="9 14" id="KW-0443">Lipid metabolism</keyword>
<feature type="transmembrane region" description="Helical" evidence="14">
    <location>
        <begin position="270"/>
        <end position="296"/>
    </location>
</feature>
<gene>
    <name evidence="14 16" type="primary">mprF</name>
    <name evidence="16" type="ORF">GCM10007140_28390</name>
</gene>
<comment type="subcellular location">
    <subcellularLocation>
        <location evidence="1 14">Cell membrane</location>
        <topology evidence="1 14">Multi-pass membrane protein</topology>
    </subcellularLocation>
</comment>
<dbReference type="SUPFAM" id="SSF55729">
    <property type="entry name" value="Acyl-CoA N-acyltransferases (Nat)"/>
    <property type="match status" value="1"/>
</dbReference>
<feature type="transmembrane region" description="Helical" evidence="14">
    <location>
        <begin position="12"/>
        <end position="29"/>
    </location>
</feature>
<dbReference type="GO" id="GO:0005886">
    <property type="term" value="C:plasma membrane"/>
    <property type="evidence" value="ECO:0007669"/>
    <property type="project" value="UniProtKB-SubCell"/>
</dbReference>
<dbReference type="PANTHER" id="PTHR34697">
    <property type="entry name" value="PHOSPHATIDYLGLYCEROL LYSYLTRANSFERASE"/>
    <property type="match status" value="1"/>
</dbReference>
<dbReference type="RefSeq" id="WP_188389134.1">
    <property type="nucleotide sequence ID" value="NZ_BMFK01000002.1"/>
</dbReference>
<dbReference type="AlphaFoldDB" id="A0A917AW43"/>
<comment type="catalytic activity">
    <reaction evidence="13 14">
        <text>L-lysyl-tRNA(Lys) + a 1,2-diacyl-sn-glycero-3-phospho-(1'-sn-glycerol) = a 1,2-diacyl-sn-glycero-3-phospho-1'-(3'-O-L-lysyl)-sn-glycerol + tRNA(Lys)</text>
        <dbReference type="Rhea" id="RHEA:10668"/>
        <dbReference type="Rhea" id="RHEA-COMP:9696"/>
        <dbReference type="Rhea" id="RHEA-COMP:9697"/>
        <dbReference type="ChEBI" id="CHEBI:64716"/>
        <dbReference type="ChEBI" id="CHEBI:75792"/>
        <dbReference type="ChEBI" id="CHEBI:78442"/>
        <dbReference type="ChEBI" id="CHEBI:78529"/>
        <dbReference type="EC" id="2.3.2.3"/>
    </reaction>
</comment>
<evidence type="ECO:0000256" key="4">
    <source>
        <dbReference type="ARBA" id="ARBA00021546"/>
    </source>
</evidence>
<dbReference type="GO" id="GO:0055091">
    <property type="term" value="P:phospholipid homeostasis"/>
    <property type="evidence" value="ECO:0007669"/>
    <property type="project" value="TreeGrafter"/>
</dbReference>
<dbReference type="InterPro" id="IPR024320">
    <property type="entry name" value="LPG_synthase_C"/>
</dbReference>
<dbReference type="PANTHER" id="PTHR34697:SF2">
    <property type="entry name" value="PHOSPHATIDYLGLYCEROL LYSYLTRANSFERASE"/>
    <property type="match status" value="1"/>
</dbReference>
<keyword evidence="17" id="KW-1185">Reference proteome</keyword>
<feature type="transmembrane region" description="Helical" evidence="14">
    <location>
        <begin position="229"/>
        <end position="250"/>
    </location>
</feature>
<keyword evidence="5" id="KW-1003">Cell membrane</keyword>
<comment type="function">
    <text evidence="14">Catalyzes the transfer of a lysyl group from L-lysyl-tRNA(Lys) to membrane-bound phosphatidylglycerol (PG), which produces lysylphosphatidylglycerol (LPG), a major component of the bacterial membrane with a positive net charge. LPG synthesis contributes to bacterial virulence as it is involved in the resistance mechanism against cationic antimicrobial peptides (CAMP) produces by the host's immune system (defensins, cathelicidins) and by the competing microorganisms.</text>
</comment>
<feature type="transmembrane region" description="Helical" evidence="14">
    <location>
        <begin position="427"/>
        <end position="444"/>
    </location>
</feature>
<dbReference type="GO" id="GO:0006629">
    <property type="term" value="P:lipid metabolic process"/>
    <property type="evidence" value="ECO:0007669"/>
    <property type="project" value="UniProtKB-KW"/>
</dbReference>
<dbReference type="InterPro" id="IPR022791">
    <property type="entry name" value="L-PG_synthase/AglD"/>
</dbReference>
<evidence type="ECO:0000256" key="13">
    <source>
        <dbReference type="ARBA" id="ARBA00047540"/>
    </source>
</evidence>
<dbReference type="GO" id="GO:0050071">
    <property type="term" value="F:phosphatidylglycerol lysyltransferase activity"/>
    <property type="evidence" value="ECO:0007669"/>
    <property type="project" value="UniProtKB-EC"/>
</dbReference>
<name>A0A917AW43_9BACI</name>
<feature type="transmembrane region" description="Helical" evidence="14">
    <location>
        <begin position="130"/>
        <end position="152"/>
    </location>
</feature>
<dbReference type="Proteomes" id="UP000605259">
    <property type="component" value="Unassembled WGS sequence"/>
</dbReference>
<keyword evidence="10 14" id="KW-0472">Membrane</keyword>
<feature type="domain" description="Phosphatidylglycerol lysyltransferase C-terminal" evidence="15">
    <location>
        <begin position="538"/>
        <end position="826"/>
    </location>
</feature>
<feature type="transmembrane region" description="Helical" evidence="14">
    <location>
        <begin position="456"/>
        <end position="476"/>
    </location>
</feature>
<evidence type="ECO:0000256" key="3">
    <source>
        <dbReference type="ARBA" id="ARBA00012014"/>
    </source>
</evidence>